<feature type="compositionally biased region" description="Basic and acidic residues" evidence="1">
    <location>
        <begin position="131"/>
        <end position="143"/>
    </location>
</feature>
<evidence type="ECO:0000313" key="3">
    <source>
        <dbReference type="EMBL" id="GAN06640.1"/>
    </source>
</evidence>
<feature type="region of interest" description="Disordered" evidence="1">
    <location>
        <begin position="646"/>
        <end position="678"/>
    </location>
</feature>
<dbReference type="OrthoDB" id="73465at2759"/>
<feature type="chain" id="PRO_5002208957" evidence="2">
    <location>
        <begin position="25"/>
        <end position="701"/>
    </location>
</feature>
<reference evidence="3" key="1">
    <citation type="submission" date="2014-09" db="EMBL/GenBank/DDBJ databases">
        <title>Draft genome sequence of an oleaginous Mucoromycotina fungus Mucor ambiguus NBRC6742.</title>
        <authorList>
            <person name="Takeda I."/>
            <person name="Yamane N."/>
            <person name="Morita T."/>
            <person name="Tamano K."/>
            <person name="Machida M."/>
            <person name="Baker S."/>
            <person name="Koike H."/>
        </authorList>
    </citation>
    <scope>NUCLEOTIDE SEQUENCE</scope>
    <source>
        <strain evidence="3">NBRC 6742</strain>
    </source>
</reference>
<feature type="compositionally biased region" description="Acidic residues" evidence="1">
    <location>
        <begin position="58"/>
        <end position="69"/>
    </location>
</feature>
<keyword evidence="2" id="KW-0732">Signal</keyword>
<gene>
    <name evidence="3" type="ORF">MAM1_0131d06127</name>
</gene>
<feature type="signal peptide" evidence="2">
    <location>
        <begin position="1"/>
        <end position="24"/>
    </location>
</feature>
<dbReference type="AlphaFoldDB" id="A0A0C9LVE6"/>
<feature type="compositionally biased region" description="Acidic residues" evidence="1">
    <location>
        <begin position="101"/>
        <end position="130"/>
    </location>
</feature>
<feature type="region of interest" description="Disordered" evidence="1">
    <location>
        <begin position="41"/>
        <end position="71"/>
    </location>
</feature>
<feature type="compositionally biased region" description="Polar residues" evidence="1">
    <location>
        <begin position="658"/>
        <end position="678"/>
    </location>
</feature>
<dbReference type="EMBL" id="DF836420">
    <property type="protein sequence ID" value="GAN06640.1"/>
    <property type="molecule type" value="Genomic_DNA"/>
</dbReference>
<evidence type="ECO:0000256" key="2">
    <source>
        <dbReference type="SAM" id="SignalP"/>
    </source>
</evidence>
<proteinExistence type="predicted"/>
<protein>
    <submittedName>
        <fullName evidence="3">Uncharacterized protein</fullName>
    </submittedName>
</protein>
<organism evidence="3">
    <name type="scientific">Mucor ambiguus</name>
    <dbReference type="NCBI Taxonomy" id="91626"/>
    <lineage>
        <taxon>Eukaryota</taxon>
        <taxon>Fungi</taxon>
        <taxon>Fungi incertae sedis</taxon>
        <taxon>Mucoromycota</taxon>
        <taxon>Mucoromycotina</taxon>
        <taxon>Mucoromycetes</taxon>
        <taxon>Mucorales</taxon>
        <taxon>Mucorineae</taxon>
        <taxon>Mucoraceae</taxon>
        <taxon>Mucor</taxon>
    </lineage>
</organism>
<evidence type="ECO:0000256" key="1">
    <source>
        <dbReference type="SAM" id="MobiDB-lite"/>
    </source>
</evidence>
<accession>A0A0C9LVE6</accession>
<evidence type="ECO:0000313" key="4">
    <source>
        <dbReference type="Proteomes" id="UP000053815"/>
    </source>
</evidence>
<name>A0A0C9LVE6_9FUNG</name>
<keyword evidence="4" id="KW-1185">Reference proteome</keyword>
<dbReference type="Proteomes" id="UP000053815">
    <property type="component" value="Unassembled WGS sequence"/>
</dbReference>
<dbReference type="STRING" id="91626.A0A0C9LVE6"/>
<sequence>MIIQRSTIRSALLLQLSIFSFVQSKTIETHTKKHSLQLEQLQNVPSLDPVPAPTLSGFDDDGGEDEDGGDTTVTITTTVTIATEDPEAETILARAQNSFDGQEDGNADDDEEEEEAEEEKEGSTTEEDEQDSHTAKEEQDTTREPTSTNSIYTISAASFKQQQTNIPTIVTAATASEQVLSTSTSSINHTSSSTASNTTTQFTNTSDPLVQYDLECKADDAYCAKVSKAVGSAIDEFTRVINVKNSLLIKVMYYSFCEKTCANDTYGWGSPTSQFTLPFEDGADLNYVYPQALAKQLAPYSSTSVWSKYDIEIEINHDAYMNATEMQQVISDGWNKTGTPPNGKYWFYNDTNAQGAVREIASHQIDFRYVVLHELLHGLGFLSSWAAYFWTDASPFRTLVDGVIDPIELQLVTPGPYWFINQDTGPAYVTGFQPNMIFDKYLVNVDTELNVTSTLSLSDLAFEMQDFCVQNSNAFIVNFIRAFNKANQSTTAHKLWLSMSQPETLTFQFQTPTVSNSSYNLIPYLNRTYQSMTLLTGRDLSSSSYEHTDPTMNRPGLMISHLDDRYQHTPDFLMTEEYHTGKTLEQLVDSYYGNIPILHYNDTASRSNSTMVQMTYKSPIGPGILRILDSIGYSTVLTKTNYTTDGSVKTAKSRSSCDDSNTSHGLKSSPTPTSDGLSVSNQKSVLLGILVIVFSLVLMMK</sequence>
<feature type="region of interest" description="Disordered" evidence="1">
    <location>
        <begin position="96"/>
        <end position="148"/>
    </location>
</feature>